<feature type="transmembrane region" description="Helical" evidence="1">
    <location>
        <begin position="335"/>
        <end position="354"/>
    </location>
</feature>
<dbReference type="AlphaFoldDB" id="B8FLN7"/>
<evidence type="ECO:0000313" key="3">
    <source>
        <dbReference type="Proteomes" id="UP000000739"/>
    </source>
</evidence>
<feature type="transmembrane region" description="Helical" evidence="1">
    <location>
        <begin position="12"/>
        <end position="34"/>
    </location>
</feature>
<dbReference type="EMBL" id="CP001322">
    <property type="protein sequence ID" value="ACL05391.1"/>
    <property type="molecule type" value="Genomic_DNA"/>
</dbReference>
<dbReference type="eggNOG" id="COG5617">
    <property type="taxonomic scope" value="Bacteria"/>
</dbReference>
<evidence type="ECO:0000313" key="2">
    <source>
        <dbReference type="EMBL" id="ACL05391.1"/>
    </source>
</evidence>
<feature type="transmembrane region" description="Helical" evidence="1">
    <location>
        <begin position="179"/>
        <end position="199"/>
    </location>
</feature>
<organism evidence="2 3">
    <name type="scientific">Desulfatibacillum aliphaticivorans</name>
    <dbReference type="NCBI Taxonomy" id="218208"/>
    <lineage>
        <taxon>Bacteria</taxon>
        <taxon>Pseudomonadati</taxon>
        <taxon>Thermodesulfobacteriota</taxon>
        <taxon>Desulfobacteria</taxon>
        <taxon>Desulfobacterales</taxon>
        <taxon>Desulfatibacillaceae</taxon>
        <taxon>Desulfatibacillum</taxon>
    </lineage>
</organism>
<evidence type="ECO:0000256" key="1">
    <source>
        <dbReference type="SAM" id="Phobius"/>
    </source>
</evidence>
<feature type="transmembrane region" description="Helical" evidence="1">
    <location>
        <begin position="366"/>
        <end position="386"/>
    </location>
</feature>
<sequence length="523" mass="56443">MEGVGKNRLITIFGLAAGAAGFAVVIAMTSGYGIGLTMDGASYAACARSLADGRGFYAFDGRPYIHWPPLFPMVLAAPGLFGLDPVDVLPWLHALVFGLIVFGFHHILHNNLKSSLLTIWGTLAVLLSLPLINLSTCAYSEPLFVLLCGAYVYFLQSFLSNQKTTGFVFTCLFGSLLCLQRYAGVAMPAAGAVLIVFGLADASFGKRIKMAAALCAAAYLPLGVWLARNFAVSARFAGFNAGGGGRLADLLASHKQVVSSWIFPGQGNFALTLFLALMGILAVVLLRKKAGKGFRAVFQTNSLTTMAGVVGICFGVYWFFILGAAWFSYDVDNNPHRFIAVIQLPFYYLTLALIDKALYASRGGGAFKASRAALAILACFWLAAFWGRTSGELQITAKTGPGMSLFNYEEPNNSRIPASQKERLALCHWLDSLPEDCPVYSNVAPFLYGLYGKKAMWAPAKAGNGNKEIFVKGVLGWGRPCAFIRFDMLTSPDYEGLLSMQHVMDFPEGRAFLILPAPPELKP</sequence>
<dbReference type="Proteomes" id="UP000000739">
    <property type="component" value="Chromosome"/>
</dbReference>
<proteinExistence type="predicted"/>
<feature type="transmembrane region" description="Helical" evidence="1">
    <location>
        <begin position="211"/>
        <end position="231"/>
    </location>
</feature>
<dbReference type="RefSeq" id="WP_015948445.1">
    <property type="nucleotide sequence ID" value="NC_011768.1"/>
</dbReference>
<feature type="transmembrane region" description="Helical" evidence="1">
    <location>
        <begin position="64"/>
        <end position="81"/>
    </location>
</feature>
<evidence type="ECO:0008006" key="4">
    <source>
        <dbReference type="Google" id="ProtNLM"/>
    </source>
</evidence>
<dbReference type="KEGG" id="dal:Dalk_3703"/>
<keyword evidence="1" id="KW-0472">Membrane</keyword>
<feature type="transmembrane region" description="Helical" evidence="1">
    <location>
        <begin position="307"/>
        <end position="329"/>
    </location>
</feature>
<keyword evidence="1" id="KW-0812">Transmembrane</keyword>
<reference evidence="2 3" key="1">
    <citation type="journal article" date="2012" name="Environ. Microbiol.">
        <title>The genome sequence of Desulfatibacillum alkenivorans AK-01: a blueprint for anaerobic alkane oxidation.</title>
        <authorList>
            <person name="Callaghan A.V."/>
            <person name="Morris B.E."/>
            <person name="Pereira I.A."/>
            <person name="McInerney M.J."/>
            <person name="Austin R.N."/>
            <person name="Groves J.T."/>
            <person name="Kukor J.J."/>
            <person name="Suflita J.M."/>
            <person name="Young L.Y."/>
            <person name="Zylstra G.J."/>
            <person name="Wawrik B."/>
        </authorList>
    </citation>
    <scope>NUCLEOTIDE SEQUENCE [LARGE SCALE GENOMIC DNA]</scope>
    <source>
        <strain evidence="2 3">AK-01</strain>
    </source>
</reference>
<keyword evidence="3" id="KW-1185">Reference proteome</keyword>
<feature type="transmembrane region" description="Helical" evidence="1">
    <location>
        <begin position="88"/>
        <end position="108"/>
    </location>
</feature>
<feature type="transmembrane region" description="Helical" evidence="1">
    <location>
        <begin position="114"/>
        <end position="131"/>
    </location>
</feature>
<keyword evidence="1" id="KW-1133">Transmembrane helix</keyword>
<protein>
    <recommendedName>
        <fullName evidence="4">Glycosyltransferase RgtA/B/C/D-like domain-containing protein</fullName>
    </recommendedName>
</protein>
<accession>B8FLN7</accession>
<dbReference type="HOGENOM" id="CLU_520460_0_0_7"/>
<gene>
    <name evidence="2" type="ordered locus">Dalk_3703</name>
</gene>
<feature type="transmembrane region" description="Helical" evidence="1">
    <location>
        <begin position="269"/>
        <end position="286"/>
    </location>
</feature>
<feature type="transmembrane region" description="Helical" evidence="1">
    <location>
        <begin position="143"/>
        <end position="159"/>
    </location>
</feature>
<name>B8FLN7_DESAL</name>